<evidence type="ECO:0000313" key="3">
    <source>
        <dbReference type="Proteomes" id="UP001349262"/>
    </source>
</evidence>
<gene>
    <name evidence="2" type="ORF">MRSR164_02245</name>
</gene>
<evidence type="ECO:0000259" key="1">
    <source>
        <dbReference type="Pfam" id="PF21834"/>
    </source>
</evidence>
<reference evidence="2 3" key="1">
    <citation type="journal article" date="2012" name="Genet. Mol. Biol.">
        <title>Analysis of 16S rRNA and mxaF genes revealing insights into Methylobacterium niche-specific plant association.</title>
        <authorList>
            <person name="Dourado M.N."/>
            <person name="Andreote F.D."/>
            <person name="Dini-Andreote F."/>
            <person name="Conti R."/>
            <person name="Araujo J.M."/>
            <person name="Araujo W.L."/>
        </authorList>
    </citation>
    <scope>NUCLEOTIDE SEQUENCE [LARGE SCALE GENOMIC DNA]</scope>
    <source>
        <strain evidence="2 3">SR1.6/4</strain>
    </source>
</reference>
<organism evidence="2 3">
    <name type="scientific">Methylobacterium radiotolerans</name>
    <dbReference type="NCBI Taxonomy" id="31998"/>
    <lineage>
        <taxon>Bacteria</taxon>
        <taxon>Pseudomonadati</taxon>
        <taxon>Pseudomonadota</taxon>
        <taxon>Alphaproteobacteria</taxon>
        <taxon>Hyphomicrobiales</taxon>
        <taxon>Methylobacteriaceae</taxon>
        <taxon>Methylobacterium</taxon>
    </lineage>
</organism>
<proteinExistence type="predicted"/>
<dbReference type="Proteomes" id="UP001349262">
    <property type="component" value="Unassembled WGS sequence"/>
</dbReference>
<dbReference type="InterPro" id="IPR054189">
    <property type="entry name" value="DUF6894"/>
</dbReference>
<feature type="domain" description="DUF6894" evidence="1">
    <location>
        <begin position="3"/>
        <end position="71"/>
    </location>
</feature>
<keyword evidence="3" id="KW-1185">Reference proteome</keyword>
<protein>
    <recommendedName>
        <fullName evidence="1">DUF6894 domain-containing protein</fullName>
    </recommendedName>
</protein>
<comment type="caution">
    <text evidence="2">The sequence shown here is derived from an EMBL/GenBank/DDBJ whole genome shotgun (WGS) entry which is preliminary data.</text>
</comment>
<sequence length="85" mass="9406">MPRYFFHTQIGDDILTDEEGAELRDPDHAWRVAQATIRASLEEEGSDPRLIRAILVVTDAAGEVVLEFPFAETITGTEPEAGTLH</sequence>
<evidence type="ECO:0000313" key="2">
    <source>
        <dbReference type="EMBL" id="MEE7455673.1"/>
    </source>
</evidence>
<name>A0ABU7T549_9HYPH</name>
<dbReference type="EMBL" id="MLBY01000002">
    <property type="protein sequence ID" value="MEE7455673.1"/>
    <property type="molecule type" value="Genomic_DNA"/>
</dbReference>
<dbReference type="Pfam" id="PF21834">
    <property type="entry name" value="DUF6894"/>
    <property type="match status" value="1"/>
</dbReference>
<accession>A0ABU7T549</accession>